<sequence length="166" mass="18245">MTRILIKNTCILSMDPAVGDFDDADILIEGDRIVAVGPNLQADSAEIIDGKGRIVIPGLVNAHIHTWEFQLRGIGSDWVGSRDYHANMHKNLATKYGVRDVYLGNLLGSLNQLRNGTTTVVDWCHILRDAEMTDVAIDGLEESGIRAVFARGTVKPPERPGEVPYH</sequence>
<dbReference type="PANTHER" id="PTHR43794:SF5">
    <property type="entry name" value="CHLOROHYDROLASE FAMILY PROTEIN"/>
    <property type="match status" value="1"/>
</dbReference>
<dbReference type="PANTHER" id="PTHR43794">
    <property type="entry name" value="AMINOHYDROLASE SSNA-RELATED"/>
    <property type="match status" value="1"/>
</dbReference>
<dbReference type="GO" id="GO:0016787">
    <property type="term" value="F:hydrolase activity"/>
    <property type="evidence" value="ECO:0007669"/>
    <property type="project" value="UniProtKB-KW"/>
</dbReference>
<comment type="similarity">
    <text evidence="1">Belongs to the metallo-dependent hydrolases superfamily. ATZ/TRZ family.</text>
</comment>
<dbReference type="SUPFAM" id="SSF51556">
    <property type="entry name" value="Metallo-dependent hydrolases"/>
    <property type="match status" value="1"/>
</dbReference>
<proteinExistence type="inferred from homology"/>
<feature type="non-terminal residue" evidence="2">
    <location>
        <position position="166"/>
    </location>
</feature>
<dbReference type="InterPro" id="IPR032466">
    <property type="entry name" value="Metal_Hydrolase"/>
</dbReference>
<reference evidence="2 3" key="1">
    <citation type="submission" date="2023-07" db="EMBL/GenBank/DDBJ databases">
        <title>Sorghum-associated microbial communities from plants grown in Nebraska, USA.</title>
        <authorList>
            <person name="Schachtman D."/>
        </authorList>
    </citation>
    <scope>NUCLEOTIDE SEQUENCE [LARGE SCALE GENOMIC DNA]</scope>
    <source>
        <strain evidence="2 3">BE240</strain>
    </source>
</reference>
<dbReference type="EMBL" id="JAVDWE010000002">
    <property type="protein sequence ID" value="MDR7093143.1"/>
    <property type="molecule type" value="Genomic_DNA"/>
</dbReference>
<dbReference type="InterPro" id="IPR011059">
    <property type="entry name" value="Metal-dep_hydrolase_composite"/>
</dbReference>
<keyword evidence="3" id="KW-1185">Reference proteome</keyword>
<evidence type="ECO:0000313" key="3">
    <source>
        <dbReference type="Proteomes" id="UP001265550"/>
    </source>
</evidence>
<name>A0ABU1V732_9BURK</name>
<dbReference type="Gene3D" id="3.20.20.140">
    <property type="entry name" value="Metal-dependent hydrolases"/>
    <property type="match status" value="1"/>
</dbReference>
<keyword evidence="2" id="KW-0378">Hydrolase</keyword>
<evidence type="ECO:0000313" key="2">
    <source>
        <dbReference type="EMBL" id="MDR7093143.1"/>
    </source>
</evidence>
<protein>
    <submittedName>
        <fullName evidence="2">Cytosine/adenosine deaminase-related metal-dependent hydrolase</fullName>
    </submittedName>
</protein>
<dbReference type="InterPro" id="IPR050287">
    <property type="entry name" value="MTA/SAH_deaminase"/>
</dbReference>
<comment type="caution">
    <text evidence="2">The sequence shown here is derived from an EMBL/GenBank/DDBJ whole genome shotgun (WGS) entry which is preliminary data.</text>
</comment>
<evidence type="ECO:0000256" key="1">
    <source>
        <dbReference type="ARBA" id="ARBA00006745"/>
    </source>
</evidence>
<dbReference type="Proteomes" id="UP001265550">
    <property type="component" value="Unassembled WGS sequence"/>
</dbReference>
<gene>
    <name evidence="2" type="ORF">J2X09_000875</name>
</gene>
<dbReference type="SUPFAM" id="SSF51338">
    <property type="entry name" value="Composite domain of metallo-dependent hydrolases"/>
    <property type="match status" value="1"/>
</dbReference>
<dbReference type="Gene3D" id="2.30.40.10">
    <property type="entry name" value="Urease, subunit C, domain 1"/>
    <property type="match status" value="1"/>
</dbReference>
<accession>A0ABU1V732</accession>
<organism evidence="2 3">
    <name type="scientific">Hydrogenophaga laconesensis</name>
    <dbReference type="NCBI Taxonomy" id="1805971"/>
    <lineage>
        <taxon>Bacteria</taxon>
        <taxon>Pseudomonadati</taxon>
        <taxon>Pseudomonadota</taxon>
        <taxon>Betaproteobacteria</taxon>
        <taxon>Burkholderiales</taxon>
        <taxon>Comamonadaceae</taxon>
        <taxon>Hydrogenophaga</taxon>
    </lineage>
</organism>